<protein>
    <submittedName>
        <fullName evidence="2">Periplasmic binding protein</fullName>
    </submittedName>
</protein>
<dbReference type="PANTHER" id="PTHR30535">
    <property type="entry name" value="VITAMIN B12-BINDING PROTEIN"/>
    <property type="match status" value="1"/>
</dbReference>
<dbReference type="InterPro" id="IPR050902">
    <property type="entry name" value="ABC_Transporter_SBP"/>
</dbReference>
<dbReference type="PROSITE" id="PS50983">
    <property type="entry name" value="FE_B12_PBP"/>
    <property type="match status" value="1"/>
</dbReference>
<name>A0A069QLG8_HOYLO</name>
<organism evidence="2 3">
    <name type="scientific">Hoylesella loescheii DSM 19665 = JCM 12249 = ATCC 15930</name>
    <dbReference type="NCBI Taxonomy" id="1122985"/>
    <lineage>
        <taxon>Bacteria</taxon>
        <taxon>Pseudomonadati</taxon>
        <taxon>Bacteroidota</taxon>
        <taxon>Bacteroidia</taxon>
        <taxon>Bacteroidales</taxon>
        <taxon>Prevotellaceae</taxon>
        <taxon>Hoylesella</taxon>
    </lineage>
</organism>
<gene>
    <name evidence="2" type="ORF">HMPREF1991_00332</name>
</gene>
<proteinExistence type="predicted"/>
<comment type="caution">
    <text evidence="2">The sequence shown here is derived from an EMBL/GenBank/DDBJ whole genome shotgun (WGS) entry which is preliminary data.</text>
</comment>
<evidence type="ECO:0000313" key="2">
    <source>
        <dbReference type="EMBL" id="KDR53537.1"/>
    </source>
</evidence>
<reference evidence="2 3" key="1">
    <citation type="submission" date="2013-08" db="EMBL/GenBank/DDBJ databases">
        <authorList>
            <person name="Weinstock G."/>
            <person name="Sodergren E."/>
            <person name="Wylie T."/>
            <person name="Fulton L."/>
            <person name="Fulton R."/>
            <person name="Fronick C."/>
            <person name="O'Laughlin M."/>
            <person name="Godfrey J."/>
            <person name="Miner T."/>
            <person name="Herter B."/>
            <person name="Appelbaum E."/>
            <person name="Cordes M."/>
            <person name="Lek S."/>
            <person name="Wollam A."/>
            <person name="Pepin K.H."/>
            <person name="Palsikar V.B."/>
            <person name="Mitreva M."/>
            <person name="Wilson R.K."/>
        </authorList>
    </citation>
    <scope>NUCLEOTIDE SEQUENCE [LARGE SCALE GENOMIC DNA]</scope>
    <source>
        <strain evidence="2 3">ATCC 15930</strain>
    </source>
</reference>
<evidence type="ECO:0000259" key="1">
    <source>
        <dbReference type="PROSITE" id="PS50983"/>
    </source>
</evidence>
<dbReference type="GO" id="GO:0071281">
    <property type="term" value="P:cellular response to iron ion"/>
    <property type="evidence" value="ECO:0007669"/>
    <property type="project" value="TreeGrafter"/>
</dbReference>
<keyword evidence="3" id="KW-1185">Reference proteome</keyword>
<sequence length="410" mass="46063">MVTAINNLCLKHVQAQEINFLFCHKTNKICNFVGYMKKVLFLLFVVSIIVSCGGKQTNGQRSEGDTLRFKYAQNIVVVRQQDATIVELKNPWKEGALLHRYILLSDSNVSPGKAVDGVPTTVIRKGRHRTIVCPSAHATLLKMLNVEQQIVGVCDLKYMVSPHMQQLAKMKKIADCGESMNPDIEKMMEAHADLVLVSPFENSGGYGKLDKTGIAIIECADYMETSPLGRAEWMKFYGLLFGCEQTADSLFMEVEKNYMELTETAKKEHERPTILTEKLTGTVWYVPGGQSTMGRMIADAGATYPFSDNKQSGSLALPLEKVLEEARSADIWLIKYNAPTPLTYSQMLGENKGYAMIKAFKTRHVYGCNAAIKPIFEETPFRPDWLLQELVRIAHPSKQPFVGRYFEPLN</sequence>
<accession>A0A069QLG8</accession>
<evidence type="ECO:0000313" key="3">
    <source>
        <dbReference type="Proteomes" id="UP000027442"/>
    </source>
</evidence>
<dbReference type="InterPro" id="IPR002491">
    <property type="entry name" value="ABC_transptr_periplasmic_BD"/>
</dbReference>
<feature type="domain" description="Fe/B12 periplasmic-binding" evidence="1">
    <location>
        <begin position="129"/>
        <end position="398"/>
    </location>
</feature>
<dbReference type="EMBL" id="JNGW01000014">
    <property type="protein sequence ID" value="KDR53537.1"/>
    <property type="molecule type" value="Genomic_DNA"/>
</dbReference>
<dbReference type="eggNOG" id="COG0614">
    <property type="taxonomic scope" value="Bacteria"/>
</dbReference>
<dbReference type="Pfam" id="PF01497">
    <property type="entry name" value="Peripla_BP_2"/>
    <property type="match status" value="1"/>
</dbReference>
<dbReference type="PANTHER" id="PTHR30535:SF34">
    <property type="entry name" value="MOLYBDATE-BINDING PROTEIN MOLA"/>
    <property type="match status" value="1"/>
</dbReference>
<dbReference type="Proteomes" id="UP000027442">
    <property type="component" value="Unassembled WGS sequence"/>
</dbReference>
<dbReference type="SUPFAM" id="SSF53807">
    <property type="entry name" value="Helical backbone' metal receptor"/>
    <property type="match status" value="1"/>
</dbReference>
<dbReference type="PATRIC" id="fig|1122985.7.peg.343"/>
<dbReference type="AlphaFoldDB" id="A0A069QLG8"/>
<dbReference type="Gene3D" id="3.40.50.1980">
    <property type="entry name" value="Nitrogenase molybdenum iron protein domain"/>
    <property type="match status" value="2"/>
</dbReference>
<dbReference type="HOGENOM" id="CLU_025776_1_0_10"/>